<dbReference type="EMBL" id="ACEC01000052">
    <property type="protein sequence ID" value="EEG30821.1"/>
    <property type="molecule type" value="Genomic_DNA"/>
</dbReference>
<keyword evidence="2" id="KW-1185">Reference proteome</keyword>
<comment type="caution">
    <text evidence="1">The sequence shown here is derived from an EMBL/GenBank/DDBJ whole genome shotgun (WGS) entry which is preliminary data.</text>
</comment>
<proteinExistence type="predicted"/>
<protein>
    <submittedName>
        <fullName evidence="1">Uncharacterized protein</fullName>
    </submittedName>
</protein>
<dbReference type="Proteomes" id="UP000003340">
    <property type="component" value="Unassembled WGS sequence"/>
</dbReference>
<accession>C0ECK5</accession>
<evidence type="ECO:0000313" key="2">
    <source>
        <dbReference type="Proteomes" id="UP000003340"/>
    </source>
</evidence>
<reference evidence="1 2" key="2">
    <citation type="submission" date="2009-02" db="EMBL/GenBank/DDBJ databases">
        <title>Draft genome sequence of Clostridium methylpentosum (DSM 5476).</title>
        <authorList>
            <person name="Sudarsanam P."/>
            <person name="Ley R."/>
            <person name="Guruge J."/>
            <person name="Turnbaugh P.J."/>
            <person name="Mahowald M."/>
            <person name="Liep D."/>
            <person name="Gordon J."/>
        </authorList>
    </citation>
    <scope>NUCLEOTIDE SEQUENCE [LARGE SCALE GENOMIC DNA]</scope>
    <source>
        <strain evidence="1 2">DSM 5476</strain>
    </source>
</reference>
<sequence length="43" mass="5174">MGPYRYDFNFSPILIASHFNENRRLLHLLFSLDKVRLTRNPPN</sequence>
<organism evidence="1 2">
    <name type="scientific">[Clostridium] methylpentosum DSM 5476</name>
    <dbReference type="NCBI Taxonomy" id="537013"/>
    <lineage>
        <taxon>Bacteria</taxon>
        <taxon>Bacillati</taxon>
        <taxon>Bacillota</taxon>
        <taxon>Clostridia</taxon>
        <taxon>Eubacteriales</taxon>
        <taxon>Oscillospiraceae</taxon>
        <taxon>Oscillospiraceae incertae sedis</taxon>
    </lineage>
</organism>
<evidence type="ECO:0000313" key="1">
    <source>
        <dbReference type="EMBL" id="EEG30821.1"/>
    </source>
</evidence>
<reference evidence="1 2" key="1">
    <citation type="submission" date="2009-01" db="EMBL/GenBank/DDBJ databases">
        <authorList>
            <person name="Fulton L."/>
            <person name="Clifton S."/>
            <person name="Fulton B."/>
            <person name="Xu J."/>
            <person name="Minx P."/>
            <person name="Pepin K.H."/>
            <person name="Johnson M."/>
            <person name="Bhonagiri V."/>
            <person name="Nash W.E."/>
            <person name="Mardis E.R."/>
            <person name="Wilson R.K."/>
        </authorList>
    </citation>
    <scope>NUCLEOTIDE SEQUENCE [LARGE SCALE GENOMIC DNA]</scope>
    <source>
        <strain evidence="1 2">DSM 5476</strain>
    </source>
</reference>
<dbReference type="AlphaFoldDB" id="C0ECK5"/>
<gene>
    <name evidence="1" type="ORF">CLOSTMETH_01576</name>
</gene>
<name>C0ECK5_9FIRM</name>
<dbReference type="HOGENOM" id="CLU_3231825_0_0_9"/>